<evidence type="ECO:0000256" key="1">
    <source>
        <dbReference type="ARBA" id="ARBA00022448"/>
    </source>
</evidence>
<dbReference type="Gene3D" id="3.40.50.300">
    <property type="entry name" value="P-loop containing nucleotide triphosphate hydrolases"/>
    <property type="match status" value="1"/>
</dbReference>
<evidence type="ECO:0000256" key="3">
    <source>
        <dbReference type="ARBA" id="ARBA00022840"/>
    </source>
</evidence>
<organism evidence="6 7">
    <name type="scientific">Facklamia hominis</name>
    <dbReference type="NCBI Taxonomy" id="178214"/>
    <lineage>
        <taxon>Bacteria</taxon>
        <taxon>Bacillati</taxon>
        <taxon>Bacillota</taxon>
        <taxon>Bacilli</taxon>
        <taxon>Lactobacillales</taxon>
        <taxon>Aerococcaceae</taxon>
        <taxon>Facklamia</taxon>
    </lineage>
</organism>
<evidence type="ECO:0000256" key="4">
    <source>
        <dbReference type="ARBA" id="ARBA00022967"/>
    </source>
</evidence>
<evidence type="ECO:0000313" key="7">
    <source>
        <dbReference type="Proteomes" id="UP001229251"/>
    </source>
</evidence>
<keyword evidence="2" id="KW-0547">Nucleotide-binding</keyword>
<dbReference type="AlphaFoldDB" id="A0AAJ1V3Z2"/>
<reference evidence="6" key="1">
    <citation type="submission" date="2023-05" db="EMBL/GenBank/DDBJ databases">
        <title>Cataloging the Phylogenetic Diversity of Human Bladder Bacteria.</title>
        <authorList>
            <person name="Du J."/>
        </authorList>
    </citation>
    <scope>NUCLEOTIDE SEQUENCE</scope>
    <source>
        <strain evidence="6">UMB1231</strain>
    </source>
</reference>
<accession>A0AAJ1V3Z2</accession>
<dbReference type="PANTHER" id="PTHR42794:SF1">
    <property type="entry name" value="HEMIN IMPORT ATP-BINDING PROTEIN HMUV"/>
    <property type="match status" value="1"/>
</dbReference>
<comment type="caution">
    <text evidence="6">The sequence shown here is derived from an EMBL/GenBank/DDBJ whole genome shotgun (WGS) entry which is preliminary data.</text>
</comment>
<dbReference type="GO" id="GO:0005524">
    <property type="term" value="F:ATP binding"/>
    <property type="evidence" value="ECO:0007669"/>
    <property type="project" value="UniProtKB-KW"/>
</dbReference>
<dbReference type="Pfam" id="PF00005">
    <property type="entry name" value="ABC_tran"/>
    <property type="match status" value="1"/>
</dbReference>
<dbReference type="InterPro" id="IPR017871">
    <property type="entry name" value="ABC_transporter-like_CS"/>
</dbReference>
<dbReference type="SUPFAM" id="SSF52540">
    <property type="entry name" value="P-loop containing nucleoside triphosphate hydrolases"/>
    <property type="match status" value="1"/>
</dbReference>
<dbReference type="InterPro" id="IPR003439">
    <property type="entry name" value="ABC_transporter-like_ATP-bd"/>
</dbReference>
<dbReference type="InterPro" id="IPR027417">
    <property type="entry name" value="P-loop_NTPase"/>
</dbReference>
<sequence>MLECKDVSIQIKDQVLFELASLDLMVGQWWMICGPNGAGKSSFLKALSGEMDYRGSIFLKGRDLKTYSNLEKARHMAFLPQIQSLSHDYLVEEVVALGRYPYLKGFLKNLTTKDWQLVNHYLNDTGIVHKRRDSLNNLSGGERQKVFLSQAFAQEPSILLLDEPSNFIDLNYQKRLYDGLKEWLGQGDRIIVSVVHDLSLAKKYGSHALLLKNGQALSCGPIQESLADSNLNAAYDMDVRSYLLQLYQEWLKDQ</sequence>
<gene>
    <name evidence="6" type="ORF">QP433_08320</name>
</gene>
<dbReference type="Proteomes" id="UP001229251">
    <property type="component" value="Unassembled WGS sequence"/>
</dbReference>
<name>A0AAJ1V3Z2_9LACT</name>
<evidence type="ECO:0000313" key="6">
    <source>
        <dbReference type="EMBL" id="MDK7187986.1"/>
    </source>
</evidence>
<dbReference type="GO" id="GO:0016887">
    <property type="term" value="F:ATP hydrolysis activity"/>
    <property type="evidence" value="ECO:0007669"/>
    <property type="project" value="InterPro"/>
</dbReference>
<dbReference type="SMART" id="SM00382">
    <property type="entry name" value="AAA"/>
    <property type="match status" value="1"/>
</dbReference>
<evidence type="ECO:0000259" key="5">
    <source>
        <dbReference type="PROSITE" id="PS50893"/>
    </source>
</evidence>
<dbReference type="EMBL" id="JASOOE010000019">
    <property type="protein sequence ID" value="MDK7187986.1"/>
    <property type="molecule type" value="Genomic_DNA"/>
</dbReference>
<keyword evidence="1" id="KW-0813">Transport</keyword>
<dbReference type="PROSITE" id="PS00211">
    <property type="entry name" value="ABC_TRANSPORTER_1"/>
    <property type="match status" value="1"/>
</dbReference>
<feature type="domain" description="ABC transporter" evidence="5">
    <location>
        <begin position="2"/>
        <end position="238"/>
    </location>
</feature>
<evidence type="ECO:0000256" key="2">
    <source>
        <dbReference type="ARBA" id="ARBA00022741"/>
    </source>
</evidence>
<dbReference type="InterPro" id="IPR003593">
    <property type="entry name" value="AAA+_ATPase"/>
</dbReference>
<protein>
    <submittedName>
        <fullName evidence="6">ABC transporter ATP-binding protein</fullName>
    </submittedName>
</protein>
<dbReference type="RefSeq" id="WP_006907777.1">
    <property type="nucleotide sequence ID" value="NZ_JASOOE010000019.1"/>
</dbReference>
<dbReference type="PROSITE" id="PS50893">
    <property type="entry name" value="ABC_TRANSPORTER_2"/>
    <property type="match status" value="1"/>
</dbReference>
<proteinExistence type="predicted"/>
<dbReference type="PANTHER" id="PTHR42794">
    <property type="entry name" value="HEMIN IMPORT ATP-BINDING PROTEIN HMUV"/>
    <property type="match status" value="1"/>
</dbReference>
<keyword evidence="4" id="KW-1278">Translocase</keyword>
<keyword evidence="3 6" id="KW-0067">ATP-binding</keyword>